<dbReference type="PROSITE" id="PS51832">
    <property type="entry name" value="HD_GYP"/>
    <property type="match status" value="1"/>
</dbReference>
<dbReference type="InterPro" id="IPR037522">
    <property type="entry name" value="HD_GYP_dom"/>
</dbReference>
<dbReference type="EMBL" id="FNQO01000002">
    <property type="protein sequence ID" value="SEA22749.1"/>
    <property type="molecule type" value="Genomic_DNA"/>
</dbReference>
<evidence type="ECO:0000259" key="1">
    <source>
        <dbReference type="PROSITE" id="PS51832"/>
    </source>
</evidence>
<dbReference type="GO" id="GO:0008081">
    <property type="term" value="F:phosphoric diester hydrolase activity"/>
    <property type="evidence" value="ECO:0007669"/>
    <property type="project" value="UniProtKB-ARBA"/>
</dbReference>
<keyword evidence="3" id="KW-1185">Reference proteome</keyword>
<dbReference type="OrthoDB" id="9764808at2"/>
<dbReference type="CDD" id="cd00077">
    <property type="entry name" value="HDc"/>
    <property type="match status" value="1"/>
</dbReference>
<name>A0A1H3ZG45_9GAMM</name>
<protein>
    <submittedName>
        <fullName evidence="2">HD-GYP domain, c-di-GMP phosphodiesterase class II (Or its inactivated variant)</fullName>
    </submittedName>
</protein>
<dbReference type="InterPro" id="IPR003607">
    <property type="entry name" value="HD/PDEase_dom"/>
</dbReference>
<dbReference type="RefSeq" id="WP_091388482.1">
    <property type="nucleotide sequence ID" value="NZ_FNQO01000002.1"/>
</dbReference>
<accession>A0A1H3ZG45</accession>
<dbReference type="STRING" id="658218.SAMN05216562_2383"/>
<feature type="domain" description="HD-GYP" evidence="1">
    <location>
        <begin position="160"/>
        <end position="355"/>
    </location>
</feature>
<evidence type="ECO:0000313" key="3">
    <source>
        <dbReference type="Proteomes" id="UP000198658"/>
    </source>
</evidence>
<dbReference type="Pfam" id="PF13487">
    <property type="entry name" value="HD_5"/>
    <property type="match status" value="1"/>
</dbReference>
<dbReference type="PANTHER" id="PTHR43155">
    <property type="entry name" value="CYCLIC DI-GMP PHOSPHODIESTERASE PA4108-RELATED"/>
    <property type="match status" value="1"/>
</dbReference>
<dbReference type="Gene3D" id="1.10.3210.10">
    <property type="entry name" value="Hypothetical protein af1432"/>
    <property type="match status" value="1"/>
</dbReference>
<reference evidence="3" key="1">
    <citation type="submission" date="2016-10" db="EMBL/GenBank/DDBJ databases">
        <authorList>
            <person name="Varghese N."/>
            <person name="Submissions S."/>
        </authorList>
    </citation>
    <scope>NUCLEOTIDE SEQUENCE [LARGE SCALE GENOMIC DNA]</scope>
    <source>
        <strain evidence="3">CGMCC 1.10657</strain>
    </source>
</reference>
<dbReference type="SUPFAM" id="SSF109604">
    <property type="entry name" value="HD-domain/PDEase-like"/>
    <property type="match status" value="1"/>
</dbReference>
<gene>
    <name evidence="2" type="ORF">SAMN05216562_2383</name>
</gene>
<dbReference type="PANTHER" id="PTHR43155:SF2">
    <property type="entry name" value="CYCLIC DI-GMP PHOSPHODIESTERASE PA4108"/>
    <property type="match status" value="1"/>
</dbReference>
<dbReference type="Proteomes" id="UP000198658">
    <property type="component" value="Unassembled WGS sequence"/>
</dbReference>
<dbReference type="Pfam" id="PF11871">
    <property type="entry name" value="DUF3391"/>
    <property type="match status" value="1"/>
</dbReference>
<dbReference type="AlphaFoldDB" id="A0A1H3ZG45"/>
<sequence>MAIEQAKVFVEDLQRGMFVSRLDRPWTRTPFALQGFYIRDLEEIRQLQKYCRYVYVDVVKSVGDAGVKLRALSRASSPTSLSLQSKRQHGAAVPVAIPCRPVQISHKAYPPPIPARREADKARKLHRRLLQGMNEVLVQVQSGRPLAMRQISRMVEELVESILRSPDAFTWLARVRDKDEHTYGHAIRASIWAVVFGRYIGLRRHELVQMGVATLLKDVGKVMIDGQVLQMANRDPRSELEYRKFVEHSVRLLSEDPQMDPQVINIVRSHRERHDGSGYPMGLRGDKIPVLARICGMVTFYDETTNPRGANQPVAPSRAVAKLYGLRDIAFQEQLVVEFIQAIGLYPTGTQVELSTGEVGVVVEQTYERRLKPRVMVILDSDKRPLAETRLFDLAADEDRKQKLIEHGKLSPQAKVTVAKDVEPGRYPEVDVAAVCDSYLFSQQRLPGILSRLLKR</sequence>
<evidence type="ECO:0000313" key="2">
    <source>
        <dbReference type="EMBL" id="SEA22749.1"/>
    </source>
</evidence>
<proteinExistence type="predicted"/>
<organism evidence="2 3">
    <name type="scientific">Microbulbifer marinus</name>
    <dbReference type="NCBI Taxonomy" id="658218"/>
    <lineage>
        <taxon>Bacteria</taxon>
        <taxon>Pseudomonadati</taxon>
        <taxon>Pseudomonadota</taxon>
        <taxon>Gammaproteobacteria</taxon>
        <taxon>Cellvibrionales</taxon>
        <taxon>Microbulbiferaceae</taxon>
        <taxon>Microbulbifer</taxon>
    </lineage>
</organism>
<dbReference type="InterPro" id="IPR021812">
    <property type="entry name" value="DUF3391"/>
</dbReference>